<evidence type="ECO:0000256" key="9">
    <source>
        <dbReference type="SAM" id="MobiDB-lite"/>
    </source>
</evidence>
<feature type="binding site" evidence="8">
    <location>
        <position position="656"/>
    </location>
    <ligand>
        <name>Mg(2+)</name>
        <dbReference type="ChEBI" id="CHEBI:18420"/>
    </ligand>
</feature>
<keyword evidence="7 8" id="KW-0694">RNA-binding</keyword>
<feature type="region of interest" description="Disordered" evidence="9">
    <location>
        <begin position="1"/>
        <end position="331"/>
    </location>
</feature>
<feature type="compositionally biased region" description="Basic and acidic residues" evidence="9">
    <location>
        <begin position="265"/>
        <end position="274"/>
    </location>
</feature>
<dbReference type="HAMAP" id="MF_03045">
    <property type="entry name" value="DIS3L2"/>
    <property type="match status" value="1"/>
</dbReference>
<evidence type="ECO:0000313" key="13">
    <source>
        <dbReference type="RefSeq" id="XP_022341759.1"/>
    </source>
</evidence>
<feature type="compositionally biased region" description="Polar residues" evidence="9">
    <location>
        <begin position="89"/>
        <end position="136"/>
    </location>
</feature>
<reference evidence="12 13" key="1">
    <citation type="submission" date="2025-04" db="UniProtKB">
        <authorList>
            <consortium name="RefSeq"/>
        </authorList>
    </citation>
    <scope>IDENTIFICATION</scope>
    <source>
        <tissue evidence="12 13">Whole sample</tissue>
    </source>
</reference>
<feature type="compositionally biased region" description="Polar residues" evidence="9">
    <location>
        <begin position="318"/>
        <end position="331"/>
    </location>
</feature>
<feature type="compositionally biased region" description="Basic and acidic residues" evidence="9">
    <location>
        <begin position="61"/>
        <end position="73"/>
    </location>
</feature>
<evidence type="ECO:0000256" key="2">
    <source>
        <dbReference type="ARBA" id="ARBA00022722"/>
    </source>
</evidence>
<evidence type="ECO:0000256" key="5">
    <source>
        <dbReference type="ARBA" id="ARBA00022839"/>
    </source>
</evidence>
<evidence type="ECO:0000313" key="15">
    <source>
        <dbReference type="RefSeq" id="XP_022341761.1"/>
    </source>
</evidence>
<keyword evidence="8" id="KW-0464">Manganese</keyword>
<dbReference type="OrthoDB" id="372421at2759"/>
<feature type="compositionally biased region" description="Low complexity" evidence="9">
    <location>
        <begin position="277"/>
        <end position="288"/>
    </location>
</feature>
<keyword evidence="6 8" id="KW-0460">Magnesium</keyword>
<dbReference type="AlphaFoldDB" id="A0A8B8EPB7"/>
<comment type="cofactor">
    <cofactor evidence="8">
        <name>Mg(2+)</name>
        <dbReference type="ChEBI" id="CHEBI:18420"/>
    </cofactor>
    <cofactor evidence="8">
        <name>Mn(2+)</name>
        <dbReference type="ChEBI" id="CHEBI:29035"/>
    </cofactor>
</comment>
<dbReference type="Pfam" id="PF17849">
    <property type="entry name" value="OB_Dis3"/>
    <property type="match status" value="1"/>
</dbReference>
<dbReference type="RefSeq" id="XP_022341760.1">
    <property type="nucleotide sequence ID" value="XM_022486052.1"/>
</dbReference>
<feature type="compositionally biased region" description="Basic and acidic residues" evidence="9">
    <location>
        <begin position="168"/>
        <end position="178"/>
    </location>
</feature>
<dbReference type="InterPro" id="IPR050180">
    <property type="entry name" value="RNR_Ribonuclease"/>
</dbReference>
<feature type="region of interest" description="Disordered" evidence="9">
    <location>
        <begin position="419"/>
        <end position="470"/>
    </location>
</feature>
<dbReference type="Pfam" id="PF17877">
    <property type="entry name" value="Dis3l2_C_term"/>
    <property type="match status" value="1"/>
</dbReference>
<dbReference type="InterPro" id="IPR012340">
    <property type="entry name" value="NA-bd_OB-fold"/>
</dbReference>
<feature type="domain" description="RNB" evidence="10">
    <location>
        <begin position="635"/>
        <end position="985"/>
    </location>
</feature>
<dbReference type="PANTHER" id="PTHR23355">
    <property type="entry name" value="RIBONUCLEASE"/>
    <property type="match status" value="1"/>
</dbReference>
<feature type="site" description="Important for catalytic activity" evidence="8">
    <location>
        <position position="655"/>
    </location>
</feature>
<evidence type="ECO:0000256" key="4">
    <source>
        <dbReference type="ARBA" id="ARBA00022801"/>
    </source>
</evidence>
<dbReference type="EC" id="3.1.13.-" evidence="8"/>
<dbReference type="InterPro" id="IPR041505">
    <property type="entry name" value="Dis3_CSD2"/>
</dbReference>
<evidence type="ECO:0000256" key="6">
    <source>
        <dbReference type="ARBA" id="ARBA00022842"/>
    </source>
</evidence>
<evidence type="ECO:0000256" key="8">
    <source>
        <dbReference type="HAMAP-Rule" id="MF_03045"/>
    </source>
</evidence>
<dbReference type="SMART" id="SM00955">
    <property type="entry name" value="RNB"/>
    <property type="match status" value="1"/>
</dbReference>
<dbReference type="Pfam" id="PF00773">
    <property type="entry name" value="RNB"/>
    <property type="match status" value="1"/>
</dbReference>
<comment type="subcellular location">
    <subcellularLocation>
        <location evidence="8">Cytoplasm</location>
    </subcellularLocation>
    <subcellularLocation>
        <location evidence="8">Cytoplasm</location>
        <location evidence="8">P-body</location>
    </subcellularLocation>
</comment>
<dbReference type="FunFam" id="2.40.50.700:FF:000003">
    <property type="entry name" value="DIS3-like exonuclease 2"/>
    <property type="match status" value="1"/>
</dbReference>
<dbReference type="RefSeq" id="XP_022341759.1">
    <property type="nucleotide sequence ID" value="XM_022486051.1"/>
</dbReference>
<feature type="compositionally biased region" description="Basic and acidic residues" evidence="9">
    <location>
        <begin position="445"/>
        <end position="455"/>
    </location>
</feature>
<evidence type="ECO:0000256" key="1">
    <source>
        <dbReference type="ARBA" id="ARBA00022490"/>
    </source>
</evidence>
<dbReference type="GeneID" id="111135736"/>
<dbReference type="SUPFAM" id="SSF50249">
    <property type="entry name" value="Nucleic acid-binding proteins"/>
    <property type="match status" value="3"/>
</dbReference>
<dbReference type="Gene3D" id="2.40.50.140">
    <property type="entry name" value="Nucleic acid-binding proteins"/>
    <property type="match status" value="1"/>
</dbReference>
<dbReference type="Gene3D" id="2.40.50.690">
    <property type="match status" value="1"/>
</dbReference>
<keyword evidence="4 8" id="KW-0378">Hydrolase</keyword>
<dbReference type="GO" id="GO:0046872">
    <property type="term" value="F:metal ion binding"/>
    <property type="evidence" value="ECO:0007669"/>
    <property type="project" value="UniProtKB-KW"/>
</dbReference>
<dbReference type="InterPro" id="IPR022966">
    <property type="entry name" value="RNase_II/R_CS"/>
</dbReference>
<evidence type="ECO:0000313" key="12">
    <source>
        <dbReference type="RefSeq" id="XP_022341757.1"/>
    </source>
</evidence>
<comment type="function">
    <text evidence="8">3'-5'-exoribonuclease that specifically recognizes RNAs polyuridylated at their 3' end and mediates their degradation. Component of an exosome-independent RNA degradation pathway that mediates degradation of cytoplasmic mRNAs that have been deadenylated and subsequently uridylated at their 3'.</text>
</comment>
<dbReference type="InterPro" id="IPR033771">
    <property type="entry name" value="Rrp44_CSD1"/>
</dbReference>
<dbReference type="PROSITE" id="PS01175">
    <property type="entry name" value="RIBONUCLEASE_II"/>
    <property type="match status" value="1"/>
</dbReference>
<dbReference type="Gene3D" id="2.40.50.700">
    <property type="match status" value="1"/>
</dbReference>
<dbReference type="GO" id="GO:0000956">
    <property type="term" value="P:nuclear-transcribed mRNA catabolic process"/>
    <property type="evidence" value="ECO:0007669"/>
    <property type="project" value="UniProtKB-UniRule"/>
</dbReference>
<gene>
    <name evidence="12 13 14 15" type="primary">LOC111135736</name>
</gene>
<evidence type="ECO:0000256" key="3">
    <source>
        <dbReference type="ARBA" id="ARBA00022723"/>
    </source>
</evidence>
<keyword evidence="3 8" id="KW-0479">Metal-binding</keyword>
<dbReference type="GO" id="GO:0010587">
    <property type="term" value="P:miRNA catabolic process"/>
    <property type="evidence" value="ECO:0007669"/>
    <property type="project" value="TreeGrafter"/>
</dbReference>
<dbReference type="GO" id="GO:0008266">
    <property type="term" value="F:poly(U) RNA binding"/>
    <property type="evidence" value="ECO:0007669"/>
    <property type="project" value="UniProtKB-ARBA"/>
</dbReference>
<comment type="similarity">
    <text evidence="8">Belongs to the RNR ribonuclease family. DIS3L2 subfamily.</text>
</comment>
<accession>A0A8B8EPB7</accession>
<dbReference type="InterPro" id="IPR001900">
    <property type="entry name" value="RNase_II/R"/>
</dbReference>
<keyword evidence="1 8" id="KW-0963">Cytoplasm</keyword>
<dbReference type="KEGG" id="cvn:111135736"/>
<protein>
    <recommendedName>
        <fullName evidence="8">DIS3-like exonuclease 2</fullName>
        <ecNumber evidence="8">3.1.13.-</ecNumber>
    </recommendedName>
</protein>
<evidence type="ECO:0000313" key="14">
    <source>
        <dbReference type="RefSeq" id="XP_022341760.1"/>
    </source>
</evidence>
<feature type="compositionally biased region" description="Basic residues" evidence="9">
    <location>
        <begin position="156"/>
        <end position="167"/>
    </location>
</feature>
<feature type="compositionally biased region" description="Polar residues" evidence="9">
    <location>
        <begin position="1"/>
        <end position="10"/>
    </location>
</feature>
<dbReference type="Pfam" id="PF17216">
    <property type="entry name" value="Rrp44_CSD1"/>
    <property type="match status" value="1"/>
</dbReference>
<dbReference type="GO" id="GO:0000932">
    <property type="term" value="C:P-body"/>
    <property type="evidence" value="ECO:0007669"/>
    <property type="project" value="UniProtKB-SubCell"/>
</dbReference>
<keyword evidence="2 8" id="KW-0540">Nuclease</keyword>
<name>A0A8B8EPB7_CRAVI</name>
<evidence type="ECO:0000313" key="11">
    <source>
        <dbReference type="Proteomes" id="UP000694844"/>
    </source>
</evidence>
<feature type="compositionally biased region" description="Basic and acidic residues" evidence="9">
    <location>
        <begin position="419"/>
        <end position="428"/>
    </location>
</feature>
<dbReference type="GO" id="GO:1990074">
    <property type="term" value="P:polyuridylation-dependent mRNA catabolic process"/>
    <property type="evidence" value="ECO:0007669"/>
    <property type="project" value="UniProtKB-UniRule"/>
</dbReference>
<dbReference type="InterPro" id="IPR041093">
    <property type="entry name" value="Dis3l2-like_C"/>
</dbReference>
<dbReference type="RefSeq" id="XP_022341757.1">
    <property type="nucleotide sequence ID" value="XM_022486049.1"/>
</dbReference>
<sequence length="1145" mass="129494">MATNYPVNQNTDRDKSDEAGIGVDQIDAENVVPAKSKTKANKPREKVGSYTQLLRQHQRKSPREMQDDQEERKKSTKPVKKKVFEMIVESTQRTAENQASSEKTAVSVTEKNPSSALSNDVSNPSTEKSQDISSLTREVESHGGENDQDVAVRSQQIRKKTGRKSPKNSKEKGQDSGRLKQNLQGNEDLGESQGEEKSNGKEMMVQEKPNRVNSGRGKKNEKKGEDVASGTENVEDETGNIKKKRNKDRKSQKETKNRPISGNDSESRNTETKNETSFSRRPGSSQSGRGKGAPEGSTKESMEARGNNSQRKNKGKQNTRGQQQNNKGQSSKFQTLFQPYWSAADVSAGLKRGELIQGQFRINVKNYEECFIDHPDGTKDILIFGTKDRNRAFHGDIVAVQIKDKMEWRVLEKHLSNLDEEHRQKNGDENVASATGEGATGNSSIEDKDAGKSESQKNTPRKKYLSVQGALSSSPAVKSLFCSGTEEKNDTLENKLLQPTARVVAILEKRNNRACTGNISLMTDKNPNWAFFKPVDSRMPRMRIPMSECPKDFFERPDDYKNTLYICRIVDWKDNMQAFGSLMKSLGEAGEIEPETEGMLIENGVDFSEFPQEAIDTLPVQELPWKIPAEEYEYRRDFRSQCVFTIDPITARDLDDALSCELLPDGNFEVGVHIADVSYFLKEGTLLDKIAGQRATSVYLVQKVIPMLPRILCEELCSLNPDEDRLTFSVVWKMSEKGEIYEEWFGRSVIKSCCKLAYEHAQGFIEQPDKDWRVEELPPISEKFSAEQIKEKTLNLHKIAVNLRKNRAESGALRLDQVKLQFSLNDETKLPNGYSIYKQKDSNRLVEEFMLLANMAVAHKTYKTYPKKALLRRHPPPKSKMMEDLNELCQSLGVPLDVSSAGSLQRSLLNYYGNDEYSTARMQVLVSMCSKPMQNALYFCTGCLEDEEMYRHYALNVPLYTHFTSPIRRFADVVVHRTLAAVLGYSPEIKLSPQEINKQALQCNEKKTNSKQVQELSVDLYFSVFVKEAGPFEEKAMVMGVLDKAFDIFIMKFGVIKRVYLDKLDIKDKIFVKEQSQSVLSLIWNPEVEGGDPVKEQIAIFSLVDCVMSAGDLPLQWKATIKPPHRRKKQTEADLNAQMDNLELS</sequence>
<feature type="compositionally biased region" description="Basic and acidic residues" evidence="9">
    <location>
        <begin position="194"/>
        <end position="210"/>
    </location>
</feature>
<organism evidence="11 12">
    <name type="scientific">Crassostrea virginica</name>
    <name type="common">Eastern oyster</name>
    <dbReference type="NCBI Taxonomy" id="6565"/>
    <lineage>
        <taxon>Eukaryota</taxon>
        <taxon>Metazoa</taxon>
        <taxon>Spiralia</taxon>
        <taxon>Lophotrochozoa</taxon>
        <taxon>Mollusca</taxon>
        <taxon>Bivalvia</taxon>
        <taxon>Autobranchia</taxon>
        <taxon>Pteriomorphia</taxon>
        <taxon>Ostreida</taxon>
        <taxon>Ostreoidea</taxon>
        <taxon>Ostreidae</taxon>
        <taxon>Crassostrea</taxon>
    </lineage>
</organism>
<proteinExistence type="inferred from homology"/>
<dbReference type="RefSeq" id="XP_022341761.1">
    <property type="nucleotide sequence ID" value="XM_022486053.1"/>
</dbReference>
<evidence type="ECO:0000259" key="10">
    <source>
        <dbReference type="SMART" id="SM00955"/>
    </source>
</evidence>
<keyword evidence="11" id="KW-1185">Reference proteome</keyword>
<dbReference type="Proteomes" id="UP000694844">
    <property type="component" value="Chromosome 5"/>
</dbReference>
<dbReference type="PANTHER" id="PTHR23355:SF9">
    <property type="entry name" value="DIS3-LIKE EXONUCLEASE 2"/>
    <property type="match status" value="1"/>
</dbReference>
<feature type="binding site" evidence="8">
    <location>
        <position position="647"/>
    </location>
    <ligand>
        <name>Mg(2+)</name>
        <dbReference type="ChEBI" id="CHEBI:18420"/>
    </ligand>
</feature>
<evidence type="ECO:0000256" key="7">
    <source>
        <dbReference type="ARBA" id="ARBA00022884"/>
    </source>
</evidence>
<dbReference type="GO" id="GO:0000175">
    <property type="term" value="F:3'-5'-RNA exonuclease activity"/>
    <property type="evidence" value="ECO:0007669"/>
    <property type="project" value="UniProtKB-UniRule"/>
</dbReference>
<keyword evidence="5 8" id="KW-0269">Exonuclease</keyword>
<dbReference type="InterPro" id="IPR028591">
    <property type="entry name" value="DIS3L2"/>
</dbReference>